<sequence length="151" mass="17068">MLALGIRPEHMIAVVALWILSVPALFGYTQSHDYSHDPVLKYMCSLKFGAMFWKDLNECDVVLNDKFLSAIKTCIPSSTEEESESTRTFVCSQPEKWAKIMECVNNQLIQLQDDKNTDLEISPSYTYMTCVRVLLSEAERAVASNGSLFSK</sequence>
<evidence type="ECO:0008006" key="4">
    <source>
        <dbReference type="Google" id="ProtNLM"/>
    </source>
</evidence>
<evidence type="ECO:0000313" key="2">
    <source>
        <dbReference type="EMBL" id="KAG8201552.1"/>
    </source>
</evidence>
<comment type="caution">
    <text evidence="2">The sequence shown here is derived from an EMBL/GenBank/DDBJ whole genome shotgun (WGS) entry which is preliminary data.</text>
</comment>
<dbReference type="EMBL" id="JAFNEN010000004">
    <property type="protein sequence ID" value="KAG8201552.1"/>
    <property type="molecule type" value="Genomic_DNA"/>
</dbReference>
<gene>
    <name evidence="2" type="ORF">JTE90_011227</name>
</gene>
<dbReference type="AlphaFoldDB" id="A0AAV6VX28"/>
<proteinExistence type="predicted"/>
<evidence type="ECO:0000313" key="3">
    <source>
        <dbReference type="Proteomes" id="UP000827092"/>
    </source>
</evidence>
<keyword evidence="3" id="KW-1185">Reference proteome</keyword>
<keyword evidence="1" id="KW-0732">Signal</keyword>
<name>A0AAV6VX28_9ARAC</name>
<organism evidence="2 3">
    <name type="scientific">Oedothorax gibbosus</name>
    <dbReference type="NCBI Taxonomy" id="931172"/>
    <lineage>
        <taxon>Eukaryota</taxon>
        <taxon>Metazoa</taxon>
        <taxon>Ecdysozoa</taxon>
        <taxon>Arthropoda</taxon>
        <taxon>Chelicerata</taxon>
        <taxon>Arachnida</taxon>
        <taxon>Araneae</taxon>
        <taxon>Araneomorphae</taxon>
        <taxon>Entelegynae</taxon>
        <taxon>Araneoidea</taxon>
        <taxon>Linyphiidae</taxon>
        <taxon>Erigoninae</taxon>
        <taxon>Oedothorax</taxon>
    </lineage>
</organism>
<protein>
    <recommendedName>
        <fullName evidence="4">Secreted protein</fullName>
    </recommendedName>
</protein>
<feature type="chain" id="PRO_5043395064" description="Secreted protein" evidence="1">
    <location>
        <begin position="32"/>
        <end position="151"/>
    </location>
</feature>
<dbReference type="Proteomes" id="UP000827092">
    <property type="component" value="Unassembled WGS sequence"/>
</dbReference>
<feature type="signal peptide" evidence="1">
    <location>
        <begin position="1"/>
        <end position="31"/>
    </location>
</feature>
<reference evidence="2 3" key="1">
    <citation type="journal article" date="2022" name="Nat. Ecol. Evol.">
        <title>A masculinizing supergene underlies an exaggerated male reproductive morph in a spider.</title>
        <authorList>
            <person name="Hendrickx F."/>
            <person name="De Corte Z."/>
            <person name="Sonet G."/>
            <person name="Van Belleghem S.M."/>
            <person name="Kostlbacher S."/>
            <person name="Vangestel C."/>
        </authorList>
    </citation>
    <scope>NUCLEOTIDE SEQUENCE [LARGE SCALE GENOMIC DNA]</scope>
    <source>
        <strain evidence="2">W744_W776</strain>
    </source>
</reference>
<evidence type="ECO:0000256" key="1">
    <source>
        <dbReference type="SAM" id="SignalP"/>
    </source>
</evidence>
<accession>A0AAV6VX28</accession>